<reference evidence="1" key="1">
    <citation type="submission" date="2018-05" db="EMBL/GenBank/DDBJ databases">
        <title>Draft genome of Mucuna pruriens seed.</title>
        <authorList>
            <person name="Nnadi N.E."/>
            <person name="Vos R."/>
            <person name="Hasami M.H."/>
            <person name="Devisetty U.K."/>
            <person name="Aguiy J.C."/>
        </authorList>
    </citation>
    <scope>NUCLEOTIDE SEQUENCE [LARGE SCALE GENOMIC DNA]</scope>
    <source>
        <strain evidence="1">JCA_2017</strain>
    </source>
</reference>
<evidence type="ECO:0000313" key="2">
    <source>
        <dbReference type="Proteomes" id="UP000257109"/>
    </source>
</evidence>
<name>A0A371F3D1_MUCPR</name>
<comment type="caution">
    <text evidence="1">The sequence shown here is derived from an EMBL/GenBank/DDBJ whole genome shotgun (WGS) entry which is preliminary data.</text>
</comment>
<evidence type="ECO:0000313" key="1">
    <source>
        <dbReference type="EMBL" id="RDX72703.1"/>
    </source>
</evidence>
<proteinExistence type="predicted"/>
<feature type="non-terminal residue" evidence="1">
    <location>
        <position position="1"/>
    </location>
</feature>
<accession>A0A371F3D1</accession>
<gene>
    <name evidence="1" type="ORF">CR513_47780</name>
</gene>
<sequence>MARIREYTTNARIAKRYNSTVFPHPIRKDDLGAGGNRIGSIHIGTSRWKSSALHLEYNYFEKILQLNTPR</sequence>
<feature type="non-terminal residue" evidence="1">
    <location>
        <position position="70"/>
    </location>
</feature>
<dbReference type="Proteomes" id="UP000257109">
    <property type="component" value="Unassembled WGS sequence"/>
</dbReference>
<protein>
    <submittedName>
        <fullName evidence="1">Uncharacterized protein</fullName>
    </submittedName>
</protein>
<organism evidence="1 2">
    <name type="scientific">Mucuna pruriens</name>
    <name type="common">Velvet bean</name>
    <name type="synonym">Dolichos pruriens</name>
    <dbReference type="NCBI Taxonomy" id="157652"/>
    <lineage>
        <taxon>Eukaryota</taxon>
        <taxon>Viridiplantae</taxon>
        <taxon>Streptophyta</taxon>
        <taxon>Embryophyta</taxon>
        <taxon>Tracheophyta</taxon>
        <taxon>Spermatophyta</taxon>
        <taxon>Magnoliopsida</taxon>
        <taxon>eudicotyledons</taxon>
        <taxon>Gunneridae</taxon>
        <taxon>Pentapetalae</taxon>
        <taxon>rosids</taxon>
        <taxon>fabids</taxon>
        <taxon>Fabales</taxon>
        <taxon>Fabaceae</taxon>
        <taxon>Papilionoideae</taxon>
        <taxon>50 kb inversion clade</taxon>
        <taxon>NPAAA clade</taxon>
        <taxon>indigoferoid/millettioid clade</taxon>
        <taxon>Phaseoleae</taxon>
        <taxon>Mucuna</taxon>
    </lineage>
</organism>
<dbReference type="EMBL" id="QJKJ01010800">
    <property type="protein sequence ID" value="RDX72703.1"/>
    <property type="molecule type" value="Genomic_DNA"/>
</dbReference>
<keyword evidence="2" id="KW-1185">Reference proteome</keyword>
<dbReference type="AlphaFoldDB" id="A0A371F3D1"/>